<name>A0ABW2KH68_9ACTN</name>
<dbReference type="InterPro" id="IPR012291">
    <property type="entry name" value="CBM2_carb-bd_dom_sf"/>
</dbReference>
<evidence type="ECO:0000256" key="3">
    <source>
        <dbReference type="ARBA" id="ARBA00023295"/>
    </source>
</evidence>
<feature type="signal peptide" evidence="5">
    <location>
        <begin position="1"/>
        <end position="31"/>
    </location>
</feature>
<keyword evidence="1 5" id="KW-0732">Signal</keyword>
<evidence type="ECO:0000259" key="6">
    <source>
        <dbReference type="PROSITE" id="PS50853"/>
    </source>
</evidence>
<dbReference type="InterPro" id="IPR013783">
    <property type="entry name" value="Ig-like_fold"/>
</dbReference>
<evidence type="ECO:0000259" key="7">
    <source>
        <dbReference type="PROSITE" id="PS51173"/>
    </source>
</evidence>
<evidence type="ECO:0000256" key="1">
    <source>
        <dbReference type="ARBA" id="ARBA00022729"/>
    </source>
</evidence>
<dbReference type="InterPro" id="IPR001919">
    <property type="entry name" value="CBD2"/>
</dbReference>
<dbReference type="InterPro" id="IPR051024">
    <property type="entry name" value="GlcNAc_Chitin_IntDeg"/>
</dbReference>
<keyword evidence="2" id="KW-0119">Carbohydrate metabolism</keyword>
<dbReference type="SUPFAM" id="SSF49384">
    <property type="entry name" value="Carbohydrate-binding domain"/>
    <property type="match status" value="1"/>
</dbReference>
<dbReference type="InterPro" id="IPR004302">
    <property type="entry name" value="Cellulose/chitin-bd_N"/>
</dbReference>
<dbReference type="Proteomes" id="UP001596540">
    <property type="component" value="Unassembled WGS sequence"/>
</dbReference>
<evidence type="ECO:0000313" key="8">
    <source>
        <dbReference type="EMBL" id="MFC7328703.1"/>
    </source>
</evidence>
<dbReference type="SUPFAM" id="SSF81296">
    <property type="entry name" value="E set domains"/>
    <property type="match status" value="1"/>
</dbReference>
<dbReference type="GO" id="GO:0004497">
    <property type="term" value="F:monooxygenase activity"/>
    <property type="evidence" value="ECO:0007669"/>
    <property type="project" value="UniProtKB-KW"/>
</dbReference>
<dbReference type="RefSeq" id="WP_379871349.1">
    <property type="nucleotide sequence ID" value="NZ_JBHTBH010000005.1"/>
</dbReference>
<evidence type="ECO:0000256" key="2">
    <source>
        <dbReference type="ARBA" id="ARBA00023277"/>
    </source>
</evidence>
<keyword evidence="8" id="KW-0560">Oxidoreductase</keyword>
<dbReference type="Gene3D" id="2.60.40.290">
    <property type="match status" value="1"/>
</dbReference>
<dbReference type="Pfam" id="PF03067">
    <property type="entry name" value="LPMO_10"/>
    <property type="match status" value="1"/>
</dbReference>
<dbReference type="SMART" id="SM00060">
    <property type="entry name" value="FN3"/>
    <property type="match status" value="1"/>
</dbReference>
<reference evidence="9" key="1">
    <citation type="journal article" date="2019" name="Int. J. Syst. Evol. Microbiol.">
        <title>The Global Catalogue of Microorganisms (GCM) 10K type strain sequencing project: providing services to taxonomists for standard genome sequencing and annotation.</title>
        <authorList>
            <consortium name="The Broad Institute Genomics Platform"/>
            <consortium name="The Broad Institute Genome Sequencing Center for Infectious Disease"/>
            <person name="Wu L."/>
            <person name="Ma J."/>
        </authorList>
    </citation>
    <scope>NUCLEOTIDE SEQUENCE [LARGE SCALE GENOMIC DNA]</scope>
    <source>
        <strain evidence="9">CGMCC 4.7382</strain>
    </source>
</reference>
<comment type="caution">
    <text evidence="8">The sequence shown here is derived from an EMBL/GenBank/DDBJ whole genome shotgun (WGS) entry which is preliminary data.</text>
</comment>
<keyword evidence="3" id="KW-0326">Glycosidase</keyword>
<keyword evidence="9" id="KW-1185">Reference proteome</keyword>
<gene>
    <name evidence="8" type="ORF">ACFQRF_13205</name>
</gene>
<accession>A0ABW2KH68</accession>
<dbReference type="Gene3D" id="2.60.40.10">
    <property type="entry name" value="Immunoglobulins"/>
    <property type="match status" value="1"/>
</dbReference>
<dbReference type="CDD" id="cd00063">
    <property type="entry name" value="FN3"/>
    <property type="match status" value="1"/>
</dbReference>
<feature type="domain" description="Fibronectin type-III" evidence="6">
    <location>
        <begin position="236"/>
        <end position="322"/>
    </location>
</feature>
<dbReference type="Gene3D" id="2.70.50.50">
    <property type="entry name" value="chitin-binding protein cbp21"/>
    <property type="match status" value="1"/>
</dbReference>
<dbReference type="SUPFAM" id="SSF49265">
    <property type="entry name" value="Fibronectin type III"/>
    <property type="match status" value="1"/>
</dbReference>
<keyword evidence="8" id="KW-0503">Monooxygenase</keyword>
<evidence type="ECO:0000256" key="5">
    <source>
        <dbReference type="SAM" id="SignalP"/>
    </source>
</evidence>
<evidence type="ECO:0000256" key="4">
    <source>
        <dbReference type="ARBA" id="ARBA00023326"/>
    </source>
</evidence>
<dbReference type="PRINTS" id="PR00014">
    <property type="entry name" value="FNTYPEIII"/>
</dbReference>
<dbReference type="InterPro" id="IPR036116">
    <property type="entry name" value="FN3_sf"/>
</dbReference>
<sequence>MRFGRHLALTGALAGLTGIFFTALPADQALAHGGLTYPATRTYACFMDATGNTGGGALNPTNPACAQALEEGGIYAYYNWFGNLISDADGRHREVVADGELCGPTESFAAFNAPHDEWPTTELQSGAGITFRYNAWAPHPGTWYQYVTKDDWDPGRPLTWDDLEPLPFDEVTDPPINGEGPLGPEYTWEATLPEKTGRHIIYSIWERSDSPEAFYNCADVVFTGGQSGEDTEAPGAPGAPVATGATADSVQLEWPAAEDNVRVTGYEVRDAAGEVVATSTRTATRVTDLEPGTDYEFTVVARDAAGNRSAPSEPVAVTTGAARNADHCEVDYRITSQWSQGYSAEVRVTNTSGQAISGWDLEWYFLGDERIASGWSGTFEQSGKRVTVTGNGSIAPGASASVGFNADTQRPADEPDYFVLDGTACGTVA</sequence>
<evidence type="ECO:0000313" key="9">
    <source>
        <dbReference type="Proteomes" id="UP001596540"/>
    </source>
</evidence>
<dbReference type="Pfam" id="PF00553">
    <property type="entry name" value="CBM_2"/>
    <property type="match status" value="1"/>
</dbReference>
<dbReference type="InterPro" id="IPR008965">
    <property type="entry name" value="CBM2/CBM3_carb-bd_dom_sf"/>
</dbReference>
<feature type="chain" id="PRO_5045693208" evidence="5">
    <location>
        <begin position="32"/>
        <end position="429"/>
    </location>
</feature>
<keyword evidence="3" id="KW-0378">Hydrolase</keyword>
<dbReference type="InterPro" id="IPR003961">
    <property type="entry name" value="FN3_dom"/>
</dbReference>
<keyword evidence="4" id="KW-0624">Polysaccharide degradation</keyword>
<organism evidence="8 9">
    <name type="scientific">Marinactinospora rubrisoli</name>
    <dbReference type="NCBI Taxonomy" id="2715399"/>
    <lineage>
        <taxon>Bacteria</taxon>
        <taxon>Bacillati</taxon>
        <taxon>Actinomycetota</taxon>
        <taxon>Actinomycetes</taxon>
        <taxon>Streptosporangiales</taxon>
        <taxon>Nocardiopsidaceae</taxon>
        <taxon>Marinactinospora</taxon>
    </lineage>
</organism>
<dbReference type="PANTHER" id="PTHR34823">
    <property type="entry name" value="GLCNAC-BINDING PROTEIN A"/>
    <property type="match status" value="1"/>
</dbReference>
<dbReference type="InterPro" id="IPR014756">
    <property type="entry name" value="Ig_E-set"/>
</dbReference>
<dbReference type="PROSITE" id="PS51173">
    <property type="entry name" value="CBM2"/>
    <property type="match status" value="1"/>
</dbReference>
<feature type="domain" description="CBM2" evidence="7">
    <location>
        <begin position="321"/>
        <end position="428"/>
    </location>
</feature>
<protein>
    <submittedName>
        <fullName evidence="8">Lytic polysaccharide monooxygenase</fullName>
    </submittedName>
</protein>
<dbReference type="SMART" id="SM00637">
    <property type="entry name" value="CBD_II"/>
    <property type="match status" value="1"/>
</dbReference>
<dbReference type="PROSITE" id="PS50853">
    <property type="entry name" value="FN3"/>
    <property type="match status" value="1"/>
</dbReference>
<dbReference type="CDD" id="cd21177">
    <property type="entry name" value="LPMO_AA10"/>
    <property type="match status" value="1"/>
</dbReference>
<dbReference type="Pfam" id="PF00041">
    <property type="entry name" value="fn3"/>
    <property type="match status" value="1"/>
</dbReference>
<dbReference type="PANTHER" id="PTHR34823:SF1">
    <property type="entry name" value="CHITIN-BINDING TYPE-4 DOMAIN-CONTAINING PROTEIN"/>
    <property type="match status" value="1"/>
</dbReference>
<dbReference type="EMBL" id="JBHTBH010000005">
    <property type="protein sequence ID" value="MFC7328703.1"/>
    <property type="molecule type" value="Genomic_DNA"/>
</dbReference>
<proteinExistence type="predicted"/>